<comment type="caution">
    <text evidence="2">The sequence shown here is derived from an EMBL/GenBank/DDBJ whole genome shotgun (WGS) entry which is preliminary data.</text>
</comment>
<protein>
    <submittedName>
        <fullName evidence="2">DDB1 protein</fullName>
    </submittedName>
</protein>
<proteinExistence type="predicted"/>
<evidence type="ECO:0000313" key="3">
    <source>
        <dbReference type="Proteomes" id="UP000570016"/>
    </source>
</evidence>
<dbReference type="EMBL" id="VZRY01004276">
    <property type="protein sequence ID" value="NWW92637.1"/>
    <property type="molecule type" value="Genomic_DNA"/>
</dbReference>
<dbReference type="OrthoDB" id="433457at2759"/>
<name>A0A7K6S468_9AVES</name>
<organism evidence="2 3">
    <name type="scientific">Rhynochetos jubatus</name>
    <name type="common">kagu</name>
    <dbReference type="NCBI Taxonomy" id="54386"/>
    <lineage>
        <taxon>Eukaryota</taxon>
        <taxon>Metazoa</taxon>
        <taxon>Chordata</taxon>
        <taxon>Craniata</taxon>
        <taxon>Vertebrata</taxon>
        <taxon>Euteleostomi</taxon>
        <taxon>Archelosauria</taxon>
        <taxon>Archosauria</taxon>
        <taxon>Dinosauria</taxon>
        <taxon>Saurischia</taxon>
        <taxon>Theropoda</taxon>
        <taxon>Coelurosauria</taxon>
        <taxon>Aves</taxon>
        <taxon>Neognathae</taxon>
        <taxon>Neoaves</taxon>
        <taxon>Phaethontimorphae</taxon>
        <taxon>Eurypygiformes</taxon>
        <taxon>Rhynochetidae</taxon>
        <taxon>Rhynochetos</taxon>
    </lineage>
</organism>
<dbReference type="AlphaFoldDB" id="A0A7K6S468"/>
<dbReference type="PANTHER" id="PTHR10644">
    <property type="entry name" value="DNA REPAIR/RNA PROCESSING CPSF FAMILY"/>
    <property type="match status" value="1"/>
</dbReference>
<keyword evidence="3" id="KW-1185">Reference proteome</keyword>
<feature type="non-terminal residue" evidence="2">
    <location>
        <position position="1"/>
    </location>
</feature>
<dbReference type="Pfam" id="PF10433">
    <property type="entry name" value="Beta-prop_RSE1_1st"/>
    <property type="match status" value="1"/>
</dbReference>
<dbReference type="Gene3D" id="2.130.10.10">
    <property type="entry name" value="YVTN repeat-like/Quinoprotein amine dehydrogenase"/>
    <property type="match status" value="2"/>
</dbReference>
<accession>A0A7K6S468</accession>
<dbReference type="Proteomes" id="UP000570016">
    <property type="component" value="Unassembled WGS sequence"/>
</dbReference>
<gene>
    <name evidence="2" type="primary">Ddb1_0</name>
    <name evidence="2" type="ORF">RHYJUB_R01288</name>
</gene>
<sequence length="89" mass="9593">VEVHLHLLPSQTSIAECLTYLDNGVVFVGSRLGDSQLVKLNVDSNEQGSYVVAMETFTNLGPIVDMCVVDLERQGQGQVPLILHSLALG</sequence>
<dbReference type="InterPro" id="IPR015943">
    <property type="entry name" value="WD40/YVTN_repeat-like_dom_sf"/>
</dbReference>
<evidence type="ECO:0000259" key="1">
    <source>
        <dbReference type="Pfam" id="PF10433"/>
    </source>
</evidence>
<feature type="non-terminal residue" evidence="2">
    <location>
        <position position="89"/>
    </location>
</feature>
<reference evidence="2 3" key="1">
    <citation type="submission" date="2019-09" db="EMBL/GenBank/DDBJ databases">
        <title>Bird 10,000 Genomes (B10K) Project - Family phase.</title>
        <authorList>
            <person name="Zhang G."/>
        </authorList>
    </citation>
    <scope>NUCLEOTIDE SEQUENCE [LARGE SCALE GENOMIC DNA]</scope>
    <source>
        <strain evidence="2">B10K-DU-029-58</strain>
        <tissue evidence="2">Muscle</tissue>
    </source>
</reference>
<feature type="domain" description="RSE1/DDB1/CPSF1 first beta-propeller" evidence="1">
    <location>
        <begin position="5"/>
        <end position="53"/>
    </location>
</feature>
<dbReference type="InterPro" id="IPR018846">
    <property type="entry name" value="Beta-prop_RSE1/DDB1/CPSF1_1st"/>
</dbReference>
<dbReference type="InterPro" id="IPR050358">
    <property type="entry name" value="RSE1/DDB1/CFT1"/>
</dbReference>
<evidence type="ECO:0000313" key="2">
    <source>
        <dbReference type="EMBL" id="NWW92637.1"/>
    </source>
</evidence>